<sequence>MNVPFFSSHIFRPSSAGMRRVATVVLACLIMTLSANAIATFDPASQQLRDQQQAVRQLEQQQRLERWQRNQPANATEDRDTATLDPDQHCWAISGVRLAGNRMLDTRQLQPIVRALSSSCMGVAEIDRLLKQLTRHYVQAGYPTSRPYVARPPEHGAPLDIVIVEGFIESIELAGTDLPLSRQGAFPGMLGLPLHLPDLEQGLDQLNRLRAYDLQMALLPGEMQGGTRVVLEPRRVASRAHLDALLDNRGGELTGRHRLNLGLGLDSPLGLNDDLRLSLSSVVFDAPGQSEGASLYYSIPHGRWTFRLNASQMRYRAPIPNTRYASSGRSEFYGVSAERVLWRNQQGMLSASARLDRKQLLNRFGPAVLALQSPTLATVEAGLNLLWLEGGLWNAYLGVSQGVRWFGADRPFAHKQAPRPDFTKYRANLLHLRQGPAQWPWRWQSELALQYSAHVLPAVEQMQLSDHSAVRGFRQHNVAGASAGAWRNTFSQPLPLPLQVRPSFGVDLGWARYARTSPSQRLVGASAGVELNLPHSTVRLDYQRALHASDRPRKSLEQGFWVAQWSLAL</sequence>
<dbReference type="InterPro" id="IPR027282">
    <property type="entry name" value="TPS"/>
</dbReference>
<dbReference type="EMBL" id="FOEQ01000007">
    <property type="protein sequence ID" value="SER30971.1"/>
    <property type="molecule type" value="Genomic_DNA"/>
</dbReference>
<name>A0A1H9N578_9PSED</name>
<keyword evidence="1" id="KW-1134">Transmembrane beta strand</keyword>
<evidence type="ECO:0000259" key="8">
    <source>
        <dbReference type="Pfam" id="PF17287"/>
    </source>
</evidence>
<accession>A0A1H9N578</accession>
<feature type="chain" id="PRO_5011720991" evidence="5">
    <location>
        <begin position="38"/>
        <end position="569"/>
    </location>
</feature>
<keyword evidence="2" id="KW-0812">Transmembrane</keyword>
<dbReference type="Pfam" id="PF17287">
    <property type="entry name" value="POTRA_3"/>
    <property type="match status" value="1"/>
</dbReference>
<reference evidence="9 10" key="1">
    <citation type="submission" date="2016-10" db="EMBL/GenBank/DDBJ databases">
        <authorList>
            <person name="de Groot N.N."/>
        </authorList>
    </citation>
    <scope>NUCLEOTIDE SEQUENCE [LARGE SCALE GENOMIC DNA]</scope>
    <source>
        <strain evidence="9 10">LMG 27941</strain>
    </source>
</reference>
<dbReference type="GO" id="GO:0008320">
    <property type="term" value="F:protein transmembrane transporter activity"/>
    <property type="evidence" value="ECO:0007669"/>
    <property type="project" value="TreeGrafter"/>
</dbReference>
<dbReference type="Pfam" id="PF08479">
    <property type="entry name" value="POTRA_2"/>
    <property type="match status" value="1"/>
</dbReference>
<organism evidence="9 10">
    <name type="scientific">Pseudomonas soli</name>
    <dbReference type="NCBI Taxonomy" id="1306993"/>
    <lineage>
        <taxon>Bacteria</taxon>
        <taxon>Pseudomonadati</taxon>
        <taxon>Pseudomonadota</taxon>
        <taxon>Gammaproteobacteria</taxon>
        <taxon>Pseudomonadales</taxon>
        <taxon>Pseudomonadaceae</taxon>
        <taxon>Pseudomonas</taxon>
    </lineage>
</organism>
<dbReference type="PANTHER" id="PTHR34597:SF3">
    <property type="entry name" value="OUTER MEMBRANE TRANSPORTER CDIB"/>
    <property type="match status" value="1"/>
</dbReference>
<evidence type="ECO:0000256" key="2">
    <source>
        <dbReference type="ARBA" id="ARBA00022692"/>
    </source>
</evidence>
<dbReference type="PIRSF" id="PIRSF029745">
    <property type="entry name" value="FhaC"/>
    <property type="match status" value="1"/>
</dbReference>
<dbReference type="InterPro" id="IPR051544">
    <property type="entry name" value="TPS_OM_transporter"/>
</dbReference>
<keyword evidence="3" id="KW-0998">Cell outer membrane</keyword>
<dbReference type="Gene3D" id="3.10.20.310">
    <property type="entry name" value="membrane protein fhac"/>
    <property type="match status" value="1"/>
</dbReference>
<evidence type="ECO:0000256" key="1">
    <source>
        <dbReference type="ARBA" id="ARBA00022452"/>
    </source>
</evidence>
<keyword evidence="5" id="KW-0732">Signal</keyword>
<keyword evidence="1" id="KW-0472">Membrane</keyword>
<feature type="signal peptide" evidence="5">
    <location>
        <begin position="1"/>
        <end position="37"/>
    </location>
</feature>
<evidence type="ECO:0000313" key="10">
    <source>
        <dbReference type="Proteomes" id="UP000199221"/>
    </source>
</evidence>
<feature type="region of interest" description="Disordered" evidence="4">
    <location>
        <begin position="60"/>
        <end position="83"/>
    </location>
</feature>
<feature type="domain" description="Polypeptide-transport-associated ShlB-type" evidence="7">
    <location>
        <begin position="92"/>
        <end position="166"/>
    </location>
</feature>
<dbReference type="Gene3D" id="2.40.160.50">
    <property type="entry name" value="membrane protein fhac: a member of the omp85/tpsb transporter family"/>
    <property type="match status" value="1"/>
</dbReference>
<proteinExistence type="predicted"/>
<dbReference type="Proteomes" id="UP000199221">
    <property type="component" value="Unassembled WGS sequence"/>
</dbReference>
<evidence type="ECO:0000256" key="3">
    <source>
        <dbReference type="ARBA" id="ARBA00023237"/>
    </source>
</evidence>
<evidence type="ECO:0000259" key="6">
    <source>
        <dbReference type="Pfam" id="PF03865"/>
    </source>
</evidence>
<dbReference type="AlphaFoldDB" id="A0A1H9N578"/>
<gene>
    <name evidence="9" type="ORF">SAMN05216230_10757</name>
</gene>
<dbReference type="Pfam" id="PF03865">
    <property type="entry name" value="ShlB"/>
    <property type="match status" value="1"/>
</dbReference>
<dbReference type="InterPro" id="IPR035251">
    <property type="entry name" value="ShlB_POTRA"/>
</dbReference>
<dbReference type="GO" id="GO:0046819">
    <property type="term" value="P:protein secretion by the type V secretion system"/>
    <property type="evidence" value="ECO:0007669"/>
    <property type="project" value="TreeGrafter"/>
</dbReference>
<protein>
    <submittedName>
        <fullName evidence="9">Hemolysin activation/secretion protein</fullName>
    </submittedName>
</protein>
<feature type="domain" description="ShlB POTRA" evidence="8">
    <location>
        <begin position="168"/>
        <end position="220"/>
    </location>
</feature>
<evidence type="ECO:0000256" key="4">
    <source>
        <dbReference type="SAM" id="MobiDB-lite"/>
    </source>
</evidence>
<feature type="domain" description="Haemolysin activator HlyB C-terminal" evidence="6">
    <location>
        <begin position="225"/>
        <end position="530"/>
    </location>
</feature>
<evidence type="ECO:0000259" key="7">
    <source>
        <dbReference type="Pfam" id="PF08479"/>
    </source>
</evidence>
<dbReference type="GO" id="GO:0098046">
    <property type="term" value="C:type V protein secretion system complex"/>
    <property type="evidence" value="ECO:0007669"/>
    <property type="project" value="TreeGrafter"/>
</dbReference>
<evidence type="ECO:0000256" key="5">
    <source>
        <dbReference type="SAM" id="SignalP"/>
    </source>
</evidence>
<dbReference type="InterPro" id="IPR013686">
    <property type="entry name" value="Polypept-transport_assoc_ShlB"/>
</dbReference>
<dbReference type="InterPro" id="IPR005565">
    <property type="entry name" value="Hemolysn_activator_HlyB_C"/>
</dbReference>
<evidence type="ECO:0000313" key="9">
    <source>
        <dbReference type="EMBL" id="SER30971.1"/>
    </source>
</evidence>
<dbReference type="PANTHER" id="PTHR34597">
    <property type="entry name" value="SLR1661 PROTEIN"/>
    <property type="match status" value="1"/>
</dbReference>